<dbReference type="Proteomes" id="UP000823619">
    <property type="component" value="Unassembled WGS sequence"/>
</dbReference>
<comment type="caution">
    <text evidence="1">The sequence shown here is derived from an EMBL/GenBank/DDBJ whole genome shotgun (WGS) entry which is preliminary data.</text>
</comment>
<dbReference type="EMBL" id="JADIMO010000100">
    <property type="protein sequence ID" value="MBO8445640.1"/>
    <property type="molecule type" value="Genomic_DNA"/>
</dbReference>
<protein>
    <recommendedName>
        <fullName evidence="3">Fungal lipase-like domain-containing protein</fullName>
    </recommendedName>
</protein>
<name>A0A9D9EFY8_9BACT</name>
<organism evidence="1 2">
    <name type="scientific">Candidatus Cryptobacteroides merdavium</name>
    <dbReference type="NCBI Taxonomy" id="2840769"/>
    <lineage>
        <taxon>Bacteria</taxon>
        <taxon>Pseudomonadati</taxon>
        <taxon>Bacteroidota</taxon>
        <taxon>Bacteroidia</taxon>
        <taxon>Bacteroidales</taxon>
        <taxon>Candidatus Cryptobacteroides</taxon>
    </lineage>
</organism>
<evidence type="ECO:0000313" key="1">
    <source>
        <dbReference type="EMBL" id="MBO8445640.1"/>
    </source>
</evidence>
<dbReference type="SUPFAM" id="SSF53474">
    <property type="entry name" value="alpha/beta-Hydrolases"/>
    <property type="match status" value="1"/>
</dbReference>
<dbReference type="InterPro" id="IPR029058">
    <property type="entry name" value="AB_hydrolase_fold"/>
</dbReference>
<accession>A0A9D9EFY8</accession>
<dbReference type="Gene3D" id="3.40.50.1820">
    <property type="entry name" value="alpha/beta hydrolase"/>
    <property type="match status" value="1"/>
</dbReference>
<gene>
    <name evidence="1" type="ORF">IAC23_08130</name>
</gene>
<evidence type="ECO:0008006" key="3">
    <source>
        <dbReference type="Google" id="ProtNLM"/>
    </source>
</evidence>
<dbReference type="Pfam" id="PF26363">
    <property type="entry name" value="Phospholipase-like"/>
    <property type="match status" value="1"/>
</dbReference>
<reference evidence="1" key="2">
    <citation type="journal article" date="2021" name="PeerJ">
        <title>Extensive microbial diversity within the chicken gut microbiome revealed by metagenomics and culture.</title>
        <authorList>
            <person name="Gilroy R."/>
            <person name="Ravi A."/>
            <person name="Getino M."/>
            <person name="Pursley I."/>
            <person name="Horton D.L."/>
            <person name="Alikhan N.F."/>
            <person name="Baker D."/>
            <person name="Gharbi K."/>
            <person name="Hall N."/>
            <person name="Watson M."/>
            <person name="Adriaenssens E.M."/>
            <person name="Foster-Nyarko E."/>
            <person name="Jarju S."/>
            <person name="Secka A."/>
            <person name="Antonio M."/>
            <person name="Oren A."/>
            <person name="Chaudhuri R.R."/>
            <person name="La Ragione R."/>
            <person name="Hildebrand F."/>
            <person name="Pallen M.J."/>
        </authorList>
    </citation>
    <scope>NUCLEOTIDE SEQUENCE</scope>
    <source>
        <strain evidence="1">D5-748</strain>
    </source>
</reference>
<sequence>MAVSEIGAKEVGKTDNCSEKVKVHLVLVVVFNNIKERNGSFVPLGSSADYKNVINRARSETGADRKFIAKTIYLSEYDEKEIQRFRFKWQGIFDSYINNALIEDIEISIFSPASNSYSLSSIFVNHLFFGNRIMSADIFSALTDLVTKPFDLTYSKIKVNNIIPLFLTSANDFDAKSTQVEINIPDDKDAQVAAILCEYAYYYLNKMEYDDCSTNDGVPIVGFIQDRIKRYGSIYTRYESSKNELKIVRHYLNLERYSAAVIYPGNSLLTELFDTLPFSELYSASTIYSNNSLLTEFIDTLPFPINKLTDFLLAIVNSPDSRDKKIEETIELSTVNEKVKNWKVIHTLAEENKDIIPLIFKVPYISIEFTQNDSSTGFSSVLYANLEEKKCIFCTKGSDFGWDILTNHDWLGTNILQGLCGMSDQYTQSSLLASMLDNIVRDDWQLFFTGHSLGGGLASNNALVTKYRHAITFNAAGLNWNRIRNLETLSQNPRKRVHPFIIQGEVLNNCLKYLGQAAYGSSYAEVKSGTASNIIEPEDGSLGCSERHSMVNFLTSKSQLGKIKVNPLKVDSYQEDQYSALFKDMKLQFNAGLHGSIQQ</sequence>
<reference evidence="1" key="1">
    <citation type="submission" date="2020-10" db="EMBL/GenBank/DDBJ databases">
        <authorList>
            <person name="Gilroy R."/>
        </authorList>
    </citation>
    <scope>NUCLEOTIDE SEQUENCE</scope>
    <source>
        <strain evidence="1">D5-748</strain>
    </source>
</reference>
<proteinExistence type="predicted"/>
<dbReference type="AlphaFoldDB" id="A0A9D9EFY8"/>
<evidence type="ECO:0000313" key="2">
    <source>
        <dbReference type="Proteomes" id="UP000823619"/>
    </source>
</evidence>